<comment type="caution">
    <text evidence="1">The sequence shown here is derived from an EMBL/GenBank/DDBJ whole genome shotgun (WGS) entry which is preliminary data.</text>
</comment>
<keyword evidence="3" id="KW-1185">Reference proteome</keyword>
<reference evidence="2" key="2">
    <citation type="submission" date="2024-04" db="EMBL/GenBank/DDBJ databases">
        <authorList>
            <person name="Chen Y."/>
            <person name="Shah S."/>
            <person name="Dougan E. K."/>
            <person name="Thang M."/>
            <person name="Chan C."/>
        </authorList>
    </citation>
    <scope>NUCLEOTIDE SEQUENCE [LARGE SCALE GENOMIC DNA]</scope>
</reference>
<accession>A0A9P1DL60</accession>
<reference evidence="1" key="1">
    <citation type="submission" date="2022-10" db="EMBL/GenBank/DDBJ databases">
        <authorList>
            <person name="Chen Y."/>
            <person name="Dougan E. K."/>
            <person name="Chan C."/>
            <person name="Rhodes N."/>
            <person name="Thang M."/>
        </authorList>
    </citation>
    <scope>NUCLEOTIDE SEQUENCE</scope>
</reference>
<name>A0A9P1DL60_9DINO</name>
<evidence type="ECO:0000313" key="2">
    <source>
        <dbReference type="EMBL" id="CAL1165030.1"/>
    </source>
</evidence>
<evidence type="ECO:0000313" key="1">
    <source>
        <dbReference type="EMBL" id="CAI4011655.1"/>
    </source>
</evidence>
<feature type="non-terminal residue" evidence="1">
    <location>
        <position position="1"/>
    </location>
</feature>
<feature type="non-terminal residue" evidence="1">
    <location>
        <position position="58"/>
    </location>
</feature>
<gene>
    <name evidence="1" type="ORF">C1SCF055_LOCUS36794</name>
</gene>
<dbReference type="EMBL" id="CAMXCT010005199">
    <property type="protein sequence ID" value="CAI4011655.1"/>
    <property type="molecule type" value="Genomic_DNA"/>
</dbReference>
<protein>
    <submittedName>
        <fullName evidence="1">Uncharacterized protein</fullName>
    </submittedName>
</protein>
<dbReference type="EMBL" id="CAMXCT020005199">
    <property type="protein sequence ID" value="CAL1165030.1"/>
    <property type="molecule type" value="Genomic_DNA"/>
</dbReference>
<dbReference type="EMBL" id="CAMXCT030005199">
    <property type="protein sequence ID" value="CAL4798967.1"/>
    <property type="molecule type" value="Genomic_DNA"/>
</dbReference>
<evidence type="ECO:0000313" key="3">
    <source>
        <dbReference type="Proteomes" id="UP001152797"/>
    </source>
</evidence>
<sequence length="58" mass="6352">EMDLDNGKRDLESAIAFVRKLSNHARRALESGQAEVKDMLQSHYPATNLEPANLGGAD</sequence>
<proteinExistence type="predicted"/>
<dbReference type="Proteomes" id="UP001152797">
    <property type="component" value="Unassembled WGS sequence"/>
</dbReference>
<organism evidence="1">
    <name type="scientific">Cladocopium goreaui</name>
    <dbReference type="NCBI Taxonomy" id="2562237"/>
    <lineage>
        <taxon>Eukaryota</taxon>
        <taxon>Sar</taxon>
        <taxon>Alveolata</taxon>
        <taxon>Dinophyceae</taxon>
        <taxon>Suessiales</taxon>
        <taxon>Symbiodiniaceae</taxon>
        <taxon>Cladocopium</taxon>
    </lineage>
</organism>
<dbReference type="AlphaFoldDB" id="A0A9P1DL60"/>